<dbReference type="GeneID" id="77931439"/>
<evidence type="ECO:0000313" key="1">
    <source>
        <dbReference type="EMBL" id="QEQ93663.1"/>
    </source>
</evidence>
<keyword evidence="2" id="KW-1185">Reference proteome</keyword>
<name>A0A5J6D7K6_9CAUD</name>
<organism evidence="1 2">
    <name type="scientific">Streptomyces phage Zuko</name>
    <dbReference type="NCBI Taxonomy" id="2601695"/>
    <lineage>
        <taxon>Viruses</taxon>
        <taxon>Duplodnaviria</taxon>
        <taxon>Heunggongvirae</taxon>
        <taxon>Uroviricota</taxon>
        <taxon>Caudoviricetes</taxon>
        <taxon>Zukovirus</taxon>
        <taxon>Zukovirus zuko</taxon>
    </lineage>
</organism>
<dbReference type="Proteomes" id="UP000327392">
    <property type="component" value="Segment"/>
</dbReference>
<gene>
    <name evidence="1" type="primary">85</name>
    <name evidence="1" type="ORF">SEA_ZUKO_85</name>
</gene>
<dbReference type="EMBL" id="MN204493">
    <property type="protein sequence ID" value="QEQ93663.1"/>
    <property type="molecule type" value="Genomic_DNA"/>
</dbReference>
<evidence type="ECO:0000313" key="2">
    <source>
        <dbReference type="Proteomes" id="UP000327392"/>
    </source>
</evidence>
<proteinExistence type="predicted"/>
<accession>A0A5J6D7K6</accession>
<dbReference type="KEGG" id="vg:77931439"/>
<protein>
    <submittedName>
        <fullName evidence="1">Uncharacterized protein</fullName>
    </submittedName>
</protein>
<sequence>MATKFAAHDACQHPATPAMRNKCRRVRRAIRDELSASTNAILETKIGQPVVGWRTEDSETEGPKLIRYAGTLERSYQHRDGFTVWIVVSDEKPQGTGHLAAFVHVVSD</sequence>
<dbReference type="RefSeq" id="YP_010655576.1">
    <property type="nucleotide sequence ID" value="NC_070829.1"/>
</dbReference>
<reference evidence="1 2" key="1">
    <citation type="submission" date="2019-07" db="EMBL/GenBank/DDBJ databases">
        <authorList>
            <person name="Mandava P."/>
            <person name="Ferry J.C."/>
            <person name="Fallon S.M."/>
            <person name="Hajdenberg M."/>
            <person name="Sharma E."/>
            <person name="Shaffer C.D."/>
            <person name="Weston-Hafer K.A."/>
            <person name="Garlena R.A."/>
            <person name="Russell D.A."/>
            <person name="Pope W.H."/>
            <person name="Jacobs-Sera D."/>
            <person name="Hatfull G.F."/>
        </authorList>
    </citation>
    <scope>NUCLEOTIDE SEQUENCE [LARGE SCALE GENOMIC DNA]</scope>
</reference>